<accession>A0ABD5U7P7</accession>
<dbReference type="PANTHER" id="PTHR30510">
    <property type="entry name" value="UPF0229 PROTEIN YEAH"/>
    <property type="match status" value="1"/>
</dbReference>
<protein>
    <submittedName>
        <fullName evidence="2">YeaH/YhbH family protein</fullName>
    </submittedName>
</protein>
<organism evidence="2 3">
    <name type="scientific">Halomarina ordinaria</name>
    <dbReference type="NCBI Taxonomy" id="3033939"/>
    <lineage>
        <taxon>Archaea</taxon>
        <taxon>Methanobacteriati</taxon>
        <taxon>Methanobacteriota</taxon>
        <taxon>Stenosarchaea group</taxon>
        <taxon>Halobacteria</taxon>
        <taxon>Halobacteriales</taxon>
        <taxon>Natronomonadaceae</taxon>
        <taxon>Halomarina</taxon>
    </lineage>
</organism>
<gene>
    <name evidence="2" type="ORF">ACFQHK_02190</name>
</gene>
<evidence type="ECO:0000256" key="1">
    <source>
        <dbReference type="SAM" id="MobiDB-lite"/>
    </source>
</evidence>
<proteinExistence type="predicted"/>
<feature type="region of interest" description="Disordered" evidence="1">
    <location>
        <begin position="1"/>
        <end position="20"/>
    </location>
</feature>
<dbReference type="Pfam" id="PF04285">
    <property type="entry name" value="DUF444"/>
    <property type="match status" value="1"/>
</dbReference>
<dbReference type="RefSeq" id="WP_304447021.1">
    <property type="nucleotide sequence ID" value="NZ_JARRAH010000001.1"/>
</dbReference>
<keyword evidence="3" id="KW-1185">Reference proteome</keyword>
<dbReference type="AlphaFoldDB" id="A0ABD5U7P7"/>
<evidence type="ECO:0000313" key="3">
    <source>
        <dbReference type="Proteomes" id="UP001596406"/>
    </source>
</evidence>
<dbReference type="InterPro" id="IPR006698">
    <property type="entry name" value="UPF0229"/>
</dbReference>
<feature type="compositionally biased region" description="Gly residues" evidence="1">
    <location>
        <begin position="58"/>
        <end position="68"/>
    </location>
</feature>
<dbReference type="PANTHER" id="PTHR30510:SF2">
    <property type="entry name" value="UPF0229 PROTEIN YEAH"/>
    <property type="match status" value="1"/>
</dbReference>
<reference evidence="2 3" key="1">
    <citation type="journal article" date="2019" name="Int. J. Syst. Evol. Microbiol.">
        <title>The Global Catalogue of Microorganisms (GCM) 10K type strain sequencing project: providing services to taxonomists for standard genome sequencing and annotation.</title>
        <authorList>
            <consortium name="The Broad Institute Genomics Platform"/>
            <consortium name="The Broad Institute Genome Sequencing Center for Infectious Disease"/>
            <person name="Wu L."/>
            <person name="Ma J."/>
        </authorList>
    </citation>
    <scope>NUCLEOTIDE SEQUENCE [LARGE SCALE GENOMIC DNA]</scope>
    <source>
        <strain evidence="2 3">PSRA2</strain>
    </source>
</reference>
<evidence type="ECO:0000313" key="2">
    <source>
        <dbReference type="EMBL" id="MFC6835316.1"/>
    </source>
</evidence>
<comment type="caution">
    <text evidence="2">The sequence shown here is derived from an EMBL/GenBank/DDBJ whole genome shotgun (WGS) entry which is preliminary data.</text>
</comment>
<name>A0ABD5U7P7_9EURY</name>
<dbReference type="NCBIfam" id="NF003713">
    <property type="entry name" value="PRK05325.2-5"/>
    <property type="match status" value="1"/>
</dbReference>
<sequence>MGLRDDLERYREVGEDRRQDLSEFIRYGDLGQSLPEEVRIPIKIIDLPEFAYDQLDQGGVGQGQGGTPDPGDPVGQPQQGDGDGDGEEGKPGEDGGDHEYYEMDPEEFAQELDEALGLDLEPKGKRVIEEKEGDYTDITRTGPASTLDFEHLFKEGLKRKLAMDFDGDYVREALRVTGWGVDEVFVWARSNNIPVSRAWIQDAASDIPDSERDRWSSIEEMEANVDAETPIQRMRREGLRQIPFRREDERFRYPEIVEEREKNVVVVNIRDVSGSMREKKRELVERTFTPLDWYLTGKYDNAEFVYIAHDAEAWAVDREEFFGIRSGGGTRISSAYELAAELLEEYPWDEWNRYVFAAGDSENSSNDTEERVIPLMEQIPANLHAYVETQPSGNAINATHADEVERHFRDRTNVAVAYVTGPDDVVDAIYTILSTEDNE</sequence>
<feature type="compositionally biased region" description="Low complexity" evidence="1">
    <location>
        <begin position="69"/>
        <end position="80"/>
    </location>
</feature>
<dbReference type="Proteomes" id="UP001596406">
    <property type="component" value="Unassembled WGS sequence"/>
</dbReference>
<feature type="compositionally biased region" description="Basic and acidic residues" evidence="1">
    <location>
        <begin position="87"/>
        <end position="100"/>
    </location>
</feature>
<feature type="region of interest" description="Disordered" evidence="1">
    <location>
        <begin position="55"/>
        <end position="100"/>
    </location>
</feature>
<dbReference type="EMBL" id="JBHSXM010000001">
    <property type="protein sequence ID" value="MFC6835316.1"/>
    <property type="molecule type" value="Genomic_DNA"/>
</dbReference>